<dbReference type="Proteomes" id="UP001165074">
    <property type="component" value="Unassembled WGS sequence"/>
</dbReference>
<organism evidence="6 7">
    <name type="scientific">Actinoallomurus iriomotensis</name>
    <dbReference type="NCBI Taxonomy" id="478107"/>
    <lineage>
        <taxon>Bacteria</taxon>
        <taxon>Bacillati</taxon>
        <taxon>Actinomycetota</taxon>
        <taxon>Actinomycetes</taxon>
        <taxon>Streptosporangiales</taxon>
        <taxon>Thermomonosporaceae</taxon>
        <taxon>Actinoallomurus</taxon>
    </lineage>
</organism>
<dbReference type="InterPro" id="IPR027477">
    <property type="entry name" value="Succ_DH/fumarate_Rdtase_cat_sf"/>
</dbReference>
<evidence type="ECO:0000259" key="5">
    <source>
        <dbReference type="Pfam" id="PF00890"/>
    </source>
</evidence>
<proteinExistence type="predicted"/>
<evidence type="ECO:0000313" key="7">
    <source>
        <dbReference type="Proteomes" id="UP001165074"/>
    </source>
</evidence>
<dbReference type="GO" id="GO:0033765">
    <property type="term" value="F:steroid dehydrogenase activity, acting on the CH-CH group of donors"/>
    <property type="evidence" value="ECO:0007669"/>
    <property type="project" value="UniProtKB-ARBA"/>
</dbReference>
<evidence type="ECO:0000313" key="6">
    <source>
        <dbReference type="EMBL" id="GLY91836.1"/>
    </source>
</evidence>
<sequence length="466" mass="47839">MSEHYDVVVLGGGLAGAAAAAQATEEGARVLLAEKRAVLGGSSVLSAGLTAFAGTDEQRAAGIDDGPDLLRGDLVEVGAHRPDESLIDTYCAEQTGTYHWLRSHGAVFGAPRAASGQSVPRSHPVDVAALIDSLTRRARARGAELRHRSRARRLLMDGDHAAGVSLDGPGGVSEVPASAVVIATGGFVRNPRLLAAFAPAMERALKAGGDANTGDGLLMGCKAGAGLADMPYVKGTFGIFPWPSPAEGGHGILAVYKGAIAVNGEGHRFVDESRPYKEIGDACLAQPEGIAFQIMDDSVLAQTDPEVAIYDFAPRLAAGQARRADTLAGLADALGIPADALEAGVADYNGRLERGEPDAFGRATLSGGVGTPRPIQGPPYYGYPCTTVLLSTYCGLTVDPAAHVLDVFGETIPGLYAAGEVTGGFHGAGYVTGTSLGKSAIFGRIAGREAARHAARATTRGEARHV</sequence>
<dbReference type="RefSeq" id="WP_285583696.1">
    <property type="nucleotide sequence ID" value="NZ_BSTK01000022.1"/>
</dbReference>
<dbReference type="InterPro" id="IPR003953">
    <property type="entry name" value="FAD-dep_OxRdtase_2_FAD-bd"/>
</dbReference>
<evidence type="ECO:0000256" key="2">
    <source>
        <dbReference type="ARBA" id="ARBA00022630"/>
    </source>
</evidence>
<reference evidence="6" key="1">
    <citation type="submission" date="2023-03" db="EMBL/GenBank/DDBJ databases">
        <title>Actinoallomurus iriomotensis NBRC 103684.</title>
        <authorList>
            <person name="Ichikawa N."/>
            <person name="Sato H."/>
            <person name="Tonouchi N."/>
        </authorList>
    </citation>
    <scope>NUCLEOTIDE SEQUENCE</scope>
    <source>
        <strain evidence="6">NBRC 103684</strain>
    </source>
</reference>
<name>A0A9W6W773_9ACTN</name>
<dbReference type="Gene3D" id="3.90.700.10">
    <property type="entry name" value="Succinate dehydrogenase/fumarate reductase flavoprotein, catalytic domain"/>
    <property type="match status" value="1"/>
</dbReference>
<dbReference type="Pfam" id="PF00890">
    <property type="entry name" value="FAD_binding_2"/>
    <property type="match status" value="1"/>
</dbReference>
<dbReference type="EMBL" id="BSTK01000022">
    <property type="protein sequence ID" value="GLY91836.1"/>
    <property type="molecule type" value="Genomic_DNA"/>
</dbReference>
<keyword evidence="4" id="KW-0560">Oxidoreductase</keyword>
<keyword evidence="7" id="KW-1185">Reference proteome</keyword>
<dbReference type="PRINTS" id="PR00368">
    <property type="entry name" value="FADPNR"/>
</dbReference>
<dbReference type="InterPro" id="IPR050315">
    <property type="entry name" value="FAD-oxidoreductase_2"/>
</dbReference>
<keyword evidence="3" id="KW-0274">FAD</keyword>
<evidence type="ECO:0000256" key="3">
    <source>
        <dbReference type="ARBA" id="ARBA00022827"/>
    </source>
</evidence>
<evidence type="ECO:0000256" key="4">
    <source>
        <dbReference type="ARBA" id="ARBA00023002"/>
    </source>
</evidence>
<dbReference type="GO" id="GO:0008202">
    <property type="term" value="P:steroid metabolic process"/>
    <property type="evidence" value="ECO:0007669"/>
    <property type="project" value="UniProtKB-ARBA"/>
</dbReference>
<dbReference type="SUPFAM" id="SSF56425">
    <property type="entry name" value="Succinate dehydrogenase/fumarate reductase flavoprotein, catalytic domain"/>
    <property type="match status" value="1"/>
</dbReference>
<dbReference type="PANTHER" id="PTHR43400">
    <property type="entry name" value="FUMARATE REDUCTASE"/>
    <property type="match status" value="1"/>
</dbReference>
<accession>A0A9W6W773</accession>
<dbReference type="Gene3D" id="3.50.50.60">
    <property type="entry name" value="FAD/NAD(P)-binding domain"/>
    <property type="match status" value="1"/>
</dbReference>
<evidence type="ECO:0000256" key="1">
    <source>
        <dbReference type="ARBA" id="ARBA00001974"/>
    </source>
</evidence>
<comment type="cofactor">
    <cofactor evidence="1">
        <name>FAD</name>
        <dbReference type="ChEBI" id="CHEBI:57692"/>
    </cofactor>
</comment>
<dbReference type="InterPro" id="IPR036188">
    <property type="entry name" value="FAD/NAD-bd_sf"/>
</dbReference>
<feature type="domain" description="FAD-dependent oxidoreductase 2 FAD-binding" evidence="5">
    <location>
        <begin position="6"/>
        <end position="436"/>
    </location>
</feature>
<protein>
    <recommendedName>
        <fullName evidence="5">FAD-dependent oxidoreductase 2 FAD-binding domain-containing protein</fullName>
    </recommendedName>
</protein>
<comment type="caution">
    <text evidence="6">The sequence shown here is derived from an EMBL/GenBank/DDBJ whole genome shotgun (WGS) entry which is preliminary data.</text>
</comment>
<keyword evidence="2" id="KW-0285">Flavoprotein</keyword>
<dbReference type="AlphaFoldDB" id="A0A9W6W773"/>
<dbReference type="SUPFAM" id="SSF51905">
    <property type="entry name" value="FAD/NAD(P)-binding domain"/>
    <property type="match status" value="1"/>
</dbReference>
<dbReference type="PANTHER" id="PTHR43400:SF10">
    <property type="entry name" value="3-OXOSTEROID 1-DEHYDROGENASE"/>
    <property type="match status" value="1"/>
</dbReference>
<gene>
    <name evidence="6" type="ORF">Airi02_097640</name>
</gene>